<feature type="compositionally biased region" description="Basic and acidic residues" evidence="1">
    <location>
        <begin position="15"/>
        <end position="24"/>
    </location>
</feature>
<dbReference type="EMBL" id="BSYO01000002">
    <property type="protein sequence ID" value="GMH00251.1"/>
    <property type="molecule type" value="Genomic_DNA"/>
</dbReference>
<protein>
    <submittedName>
        <fullName evidence="2">Uncharacterized protein</fullName>
    </submittedName>
</protein>
<comment type="caution">
    <text evidence="2">The sequence shown here is derived from an EMBL/GenBank/DDBJ whole genome shotgun (WGS) entry which is preliminary data.</text>
</comment>
<gene>
    <name evidence="2" type="ORF">Nepgr_002090</name>
</gene>
<dbReference type="Proteomes" id="UP001279734">
    <property type="component" value="Unassembled WGS sequence"/>
</dbReference>
<evidence type="ECO:0000313" key="2">
    <source>
        <dbReference type="EMBL" id="GMH00251.1"/>
    </source>
</evidence>
<evidence type="ECO:0000313" key="3">
    <source>
        <dbReference type="Proteomes" id="UP001279734"/>
    </source>
</evidence>
<dbReference type="AlphaFoldDB" id="A0AAD3P5N1"/>
<name>A0AAD3P5N1_NEPGR</name>
<feature type="compositionally biased region" description="Basic residues" evidence="1">
    <location>
        <begin position="27"/>
        <end position="38"/>
    </location>
</feature>
<organism evidence="2 3">
    <name type="scientific">Nepenthes gracilis</name>
    <name type="common">Slender pitcher plant</name>
    <dbReference type="NCBI Taxonomy" id="150966"/>
    <lineage>
        <taxon>Eukaryota</taxon>
        <taxon>Viridiplantae</taxon>
        <taxon>Streptophyta</taxon>
        <taxon>Embryophyta</taxon>
        <taxon>Tracheophyta</taxon>
        <taxon>Spermatophyta</taxon>
        <taxon>Magnoliopsida</taxon>
        <taxon>eudicotyledons</taxon>
        <taxon>Gunneridae</taxon>
        <taxon>Pentapetalae</taxon>
        <taxon>Caryophyllales</taxon>
        <taxon>Nepenthaceae</taxon>
        <taxon>Nepenthes</taxon>
    </lineage>
</organism>
<sequence length="102" mass="12585">MDDRGVQLPPWRSGGSREGREELPVRGQRRPRTRRRQTKSWLGFRQEEREAEEKLEVWLLLCWLQILCFYTHNKGCCSQTVKYYCRRLAPMFYDEDNYRRRR</sequence>
<keyword evidence="3" id="KW-1185">Reference proteome</keyword>
<reference evidence="2" key="1">
    <citation type="submission" date="2023-05" db="EMBL/GenBank/DDBJ databases">
        <title>Nepenthes gracilis genome sequencing.</title>
        <authorList>
            <person name="Fukushima K."/>
        </authorList>
    </citation>
    <scope>NUCLEOTIDE SEQUENCE</scope>
    <source>
        <strain evidence="2">SING2019-196</strain>
    </source>
</reference>
<feature type="region of interest" description="Disordered" evidence="1">
    <location>
        <begin position="1"/>
        <end position="39"/>
    </location>
</feature>
<accession>A0AAD3P5N1</accession>
<proteinExistence type="predicted"/>
<evidence type="ECO:0000256" key="1">
    <source>
        <dbReference type="SAM" id="MobiDB-lite"/>
    </source>
</evidence>